<name>A0A8S1ACG2_ARCPL</name>
<dbReference type="Proteomes" id="UP000494256">
    <property type="component" value="Unassembled WGS sequence"/>
</dbReference>
<protein>
    <submittedName>
        <fullName evidence="1">Uncharacterized protein</fullName>
    </submittedName>
</protein>
<organism evidence="1 2">
    <name type="scientific">Arctia plantaginis</name>
    <name type="common">Wood tiger moth</name>
    <name type="synonym">Phalaena plantaginis</name>
    <dbReference type="NCBI Taxonomy" id="874455"/>
    <lineage>
        <taxon>Eukaryota</taxon>
        <taxon>Metazoa</taxon>
        <taxon>Ecdysozoa</taxon>
        <taxon>Arthropoda</taxon>
        <taxon>Hexapoda</taxon>
        <taxon>Insecta</taxon>
        <taxon>Pterygota</taxon>
        <taxon>Neoptera</taxon>
        <taxon>Endopterygota</taxon>
        <taxon>Lepidoptera</taxon>
        <taxon>Glossata</taxon>
        <taxon>Ditrysia</taxon>
        <taxon>Noctuoidea</taxon>
        <taxon>Erebidae</taxon>
        <taxon>Arctiinae</taxon>
        <taxon>Arctia</taxon>
    </lineage>
</organism>
<evidence type="ECO:0000313" key="2">
    <source>
        <dbReference type="Proteomes" id="UP000494256"/>
    </source>
</evidence>
<evidence type="ECO:0000313" key="1">
    <source>
        <dbReference type="EMBL" id="CAB3243255.1"/>
    </source>
</evidence>
<dbReference type="OrthoDB" id="5835829at2759"/>
<reference evidence="1 2" key="1">
    <citation type="submission" date="2020-04" db="EMBL/GenBank/DDBJ databases">
        <authorList>
            <person name="Wallbank WR R."/>
            <person name="Pardo Diaz C."/>
            <person name="Kozak K."/>
            <person name="Martin S."/>
            <person name="Jiggins C."/>
            <person name="Moest M."/>
            <person name="Warren A I."/>
            <person name="Byers J.R.P. K."/>
            <person name="Montejo-Kovacevich G."/>
            <person name="Yen C E."/>
        </authorList>
    </citation>
    <scope>NUCLEOTIDE SEQUENCE [LARGE SCALE GENOMIC DNA]</scope>
</reference>
<proteinExistence type="predicted"/>
<dbReference type="EMBL" id="CADEBD010000314">
    <property type="protein sequence ID" value="CAB3243255.1"/>
    <property type="molecule type" value="Genomic_DNA"/>
</dbReference>
<dbReference type="AlphaFoldDB" id="A0A8S1ACG2"/>
<gene>
    <name evidence="1" type="ORF">APLA_LOCUS10293</name>
</gene>
<comment type="caution">
    <text evidence="1">The sequence shown here is derived from an EMBL/GenBank/DDBJ whole genome shotgun (WGS) entry which is preliminary data.</text>
</comment>
<sequence length="99" mass="11370">MRNRNIITQQHIVNMEVAISLTASKLCHVINLPTEITITINYEWFKDFIKVIGMRNEACDLHRKLLVKVIAKSTFVTRGDGGKYAERSRSRTIFVVGLH</sequence>
<accession>A0A8S1ACG2</accession>